<evidence type="ECO:0000313" key="3">
    <source>
        <dbReference type="Proteomes" id="UP000252733"/>
    </source>
</evidence>
<dbReference type="AlphaFoldDB" id="A0A368UP76"/>
<keyword evidence="1" id="KW-0472">Membrane</keyword>
<feature type="transmembrane region" description="Helical" evidence="1">
    <location>
        <begin position="62"/>
        <end position="79"/>
    </location>
</feature>
<keyword evidence="3" id="KW-1185">Reference proteome</keyword>
<protein>
    <submittedName>
        <fullName evidence="2">Uncharacterized protein</fullName>
    </submittedName>
</protein>
<reference evidence="2 3" key="1">
    <citation type="submission" date="2018-07" db="EMBL/GenBank/DDBJ databases">
        <title>Freshwater and sediment microbial communities from various areas in North America, analyzing microbe dynamics in response to fracking.</title>
        <authorList>
            <person name="Lamendella R."/>
        </authorList>
    </citation>
    <scope>NUCLEOTIDE SEQUENCE [LARGE SCALE GENOMIC DNA]</scope>
    <source>
        <strain evidence="2 3">160A</strain>
    </source>
</reference>
<sequence>MNRVNVKAMSEELFGNKKCPFEVPENYFGDFESRMLKKMEAASATETAGNKVGSVISVVKPWLAMAASFVIIALMYYQVPKLFSDDADISQSVSGEEEFINSLALIVDEKDISEFILTGDANVVLAPDSVFFGTFSEEELAAITYFE</sequence>
<dbReference type="EMBL" id="QPIZ01000021">
    <property type="protein sequence ID" value="RCW30617.1"/>
    <property type="molecule type" value="Genomic_DNA"/>
</dbReference>
<keyword evidence="1" id="KW-1133">Transmembrane helix</keyword>
<evidence type="ECO:0000256" key="1">
    <source>
        <dbReference type="SAM" id="Phobius"/>
    </source>
</evidence>
<comment type="caution">
    <text evidence="2">The sequence shown here is derived from an EMBL/GenBank/DDBJ whole genome shotgun (WGS) entry which is preliminary data.</text>
</comment>
<keyword evidence="1" id="KW-0812">Transmembrane</keyword>
<proteinExistence type="predicted"/>
<gene>
    <name evidence="2" type="ORF">DFO77_12154</name>
</gene>
<organism evidence="2 3">
    <name type="scientific">Marinilabilia salmonicolor</name>
    <dbReference type="NCBI Taxonomy" id="989"/>
    <lineage>
        <taxon>Bacteria</taxon>
        <taxon>Pseudomonadati</taxon>
        <taxon>Bacteroidota</taxon>
        <taxon>Bacteroidia</taxon>
        <taxon>Marinilabiliales</taxon>
        <taxon>Marinilabiliaceae</taxon>
        <taxon>Marinilabilia</taxon>
    </lineage>
</organism>
<accession>A0A368UP76</accession>
<dbReference type="Proteomes" id="UP000252733">
    <property type="component" value="Unassembled WGS sequence"/>
</dbReference>
<name>A0A368UP76_9BACT</name>
<evidence type="ECO:0000313" key="2">
    <source>
        <dbReference type="EMBL" id="RCW30617.1"/>
    </source>
</evidence>